<reference evidence="3" key="1">
    <citation type="submission" date="2022-10" db="EMBL/GenBank/DDBJ databases">
        <title>Tapping the CABI collections for fungal endophytes: first genome assemblies for Collariella, Neodidymelliopsis, Ascochyta clinopodiicola, Didymella pomorum, Didymosphaeria variabile, Neocosmospora piperis and Neocucurbitaria cava.</title>
        <authorList>
            <person name="Hill R."/>
        </authorList>
    </citation>
    <scope>NUCLEOTIDE SEQUENCE</scope>
    <source>
        <strain evidence="3">IMI 355082</strain>
    </source>
</reference>
<feature type="region of interest" description="Disordered" evidence="1">
    <location>
        <begin position="407"/>
        <end position="545"/>
    </location>
</feature>
<keyword evidence="2" id="KW-0472">Membrane</keyword>
<keyword evidence="2" id="KW-1133">Transmembrane helix</keyword>
<dbReference type="OrthoDB" id="5211263at2759"/>
<feature type="compositionally biased region" description="Basic and acidic residues" evidence="1">
    <location>
        <begin position="497"/>
        <end position="514"/>
    </location>
</feature>
<proteinExistence type="predicted"/>
<evidence type="ECO:0000256" key="2">
    <source>
        <dbReference type="SAM" id="Phobius"/>
    </source>
</evidence>
<feature type="transmembrane region" description="Helical" evidence="2">
    <location>
        <begin position="90"/>
        <end position="113"/>
    </location>
</feature>
<name>A0A9W8YN91_9PEZI</name>
<feature type="transmembrane region" description="Helical" evidence="2">
    <location>
        <begin position="21"/>
        <end position="42"/>
    </location>
</feature>
<organism evidence="3 4">
    <name type="scientific">Gnomoniopsis smithogilvyi</name>
    <dbReference type="NCBI Taxonomy" id="1191159"/>
    <lineage>
        <taxon>Eukaryota</taxon>
        <taxon>Fungi</taxon>
        <taxon>Dikarya</taxon>
        <taxon>Ascomycota</taxon>
        <taxon>Pezizomycotina</taxon>
        <taxon>Sordariomycetes</taxon>
        <taxon>Sordariomycetidae</taxon>
        <taxon>Diaporthales</taxon>
        <taxon>Gnomoniaceae</taxon>
        <taxon>Gnomoniopsis</taxon>
    </lineage>
</organism>
<feature type="compositionally biased region" description="Basic and acidic residues" evidence="1">
    <location>
        <begin position="450"/>
        <end position="461"/>
    </location>
</feature>
<feature type="compositionally biased region" description="Acidic residues" evidence="1">
    <location>
        <begin position="462"/>
        <end position="476"/>
    </location>
</feature>
<sequence length="545" mass="58524">MPKHRDQAKFDRAEWRLVVLLPCWVAQLSLLIILIGISSYLLANAMKDDVEVRGTAIAWEGINIGVGVISVLLTGFEIVRTILETLTPKILLAANMVKLFGVILSMIMDGLVTSTDLSSWADGTFVIHSLLIISILALGTYASWKWRRLAEYDDYHLPGNVKPFGFKSDLKDRGLRSHSRVLSEDLDWDPDLEFGNTVEIVSESSPALMAPSPGEPSHPYTAAIRDSVSSFTKLAGRMNFSLTNDVDAANTSAAQRSRAGTASSLMASETAYDPVAQQMADPDASEIAVTKRPRAASYISVTGSGADRRISYNHTRDTSYEEYVREQKDKRRISQHISQGSDSNISSSTSSAGSSTPPTTVPASHVTSDSSSSSSAAAAAAAAAYRLSLNLKSEVDDALSAQFGWGSVSRSSSMDSEMASGQPPAIAVGGGAVKPPKNVRDSLGRAPSDGSEKVTFEHTSESSEDNGAEEEEEDDDHSQRTKENRDEAARALLGGDQGKEVEHPDLLRPGRPKSEAIAFVVTPPPKSPELGASSRMTWGSAYARN</sequence>
<feature type="compositionally biased region" description="Basic and acidic residues" evidence="1">
    <location>
        <begin position="318"/>
        <end position="329"/>
    </location>
</feature>
<feature type="region of interest" description="Disordered" evidence="1">
    <location>
        <begin position="318"/>
        <end position="371"/>
    </location>
</feature>
<evidence type="ECO:0000256" key="1">
    <source>
        <dbReference type="SAM" id="MobiDB-lite"/>
    </source>
</evidence>
<feature type="compositionally biased region" description="Low complexity" evidence="1">
    <location>
        <begin position="407"/>
        <end position="420"/>
    </location>
</feature>
<protein>
    <submittedName>
        <fullName evidence="3">Uncharacterized protein</fullName>
    </submittedName>
</protein>
<evidence type="ECO:0000313" key="3">
    <source>
        <dbReference type="EMBL" id="KAJ4387876.1"/>
    </source>
</evidence>
<dbReference type="Proteomes" id="UP001140453">
    <property type="component" value="Unassembled WGS sequence"/>
</dbReference>
<keyword evidence="4" id="KW-1185">Reference proteome</keyword>
<keyword evidence="2" id="KW-0812">Transmembrane</keyword>
<gene>
    <name evidence="3" type="ORF">N0V93_008479</name>
</gene>
<dbReference type="AlphaFoldDB" id="A0A9W8YN91"/>
<evidence type="ECO:0000313" key="4">
    <source>
        <dbReference type="Proteomes" id="UP001140453"/>
    </source>
</evidence>
<feature type="compositionally biased region" description="Basic and acidic residues" evidence="1">
    <location>
        <begin position="477"/>
        <end position="489"/>
    </location>
</feature>
<feature type="transmembrane region" description="Helical" evidence="2">
    <location>
        <begin position="62"/>
        <end position="83"/>
    </location>
</feature>
<feature type="transmembrane region" description="Helical" evidence="2">
    <location>
        <begin position="125"/>
        <end position="144"/>
    </location>
</feature>
<feature type="compositionally biased region" description="Low complexity" evidence="1">
    <location>
        <begin position="336"/>
        <end position="371"/>
    </location>
</feature>
<comment type="caution">
    <text evidence="3">The sequence shown here is derived from an EMBL/GenBank/DDBJ whole genome shotgun (WGS) entry which is preliminary data.</text>
</comment>
<dbReference type="EMBL" id="JAPEVB010000005">
    <property type="protein sequence ID" value="KAJ4387876.1"/>
    <property type="molecule type" value="Genomic_DNA"/>
</dbReference>
<accession>A0A9W8YN91</accession>